<gene>
    <name evidence="1" type="ORF">CAUS1442_LOCUS13485</name>
</gene>
<accession>A0A7R9ZRI3</accession>
<dbReference type="EMBL" id="HBEF01021771">
    <property type="protein sequence ID" value="CAD8341350.1"/>
    <property type="molecule type" value="Transcribed_RNA"/>
</dbReference>
<sequence>MNCEDKRTAQLRDIHQIDCSAPPPTIRSLQPSQPDPADDLWLAAMERDCTCLAAYCRQEIASDRAVRSPNGFKVKVEVGSKYLPFIIDHHNPNTYRTNKDLYHKCFADINLDIVAVRKMGEYEYTFDLERSKQRL</sequence>
<evidence type="ECO:0000313" key="1">
    <source>
        <dbReference type="EMBL" id="CAD8341350.1"/>
    </source>
</evidence>
<reference evidence="1" key="1">
    <citation type="submission" date="2021-01" db="EMBL/GenBank/DDBJ databases">
        <authorList>
            <person name="Corre E."/>
            <person name="Pelletier E."/>
            <person name="Niang G."/>
            <person name="Scheremetjew M."/>
            <person name="Finn R."/>
            <person name="Kale V."/>
            <person name="Holt S."/>
            <person name="Cochrane G."/>
            <person name="Meng A."/>
            <person name="Brown T."/>
            <person name="Cohen L."/>
        </authorList>
    </citation>
    <scope>NUCLEOTIDE SEQUENCE</scope>
    <source>
        <strain evidence="1">CCMP3328</strain>
    </source>
</reference>
<proteinExistence type="predicted"/>
<protein>
    <submittedName>
        <fullName evidence="1">Uncharacterized protein</fullName>
    </submittedName>
</protein>
<name>A0A7R9ZRI3_9STRA</name>
<organism evidence="1">
    <name type="scientific">Craspedostauros australis</name>
    <dbReference type="NCBI Taxonomy" id="1486917"/>
    <lineage>
        <taxon>Eukaryota</taxon>
        <taxon>Sar</taxon>
        <taxon>Stramenopiles</taxon>
        <taxon>Ochrophyta</taxon>
        <taxon>Bacillariophyta</taxon>
        <taxon>Bacillariophyceae</taxon>
        <taxon>Bacillariophycidae</taxon>
        <taxon>Naviculales</taxon>
        <taxon>Naviculaceae</taxon>
        <taxon>Craspedostauros</taxon>
    </lineage>
</organism>
<dbReference type="AlphaFoldDB" id="A0A7R9ZRI3"/>